<dbReference type="InterPro" id="IPR035234">
    <property type="entry name" value="IgGFc-bd_N"/>
</dbReference>
<evidence type="ECO:0000313" key="4">
    <source>
        <dbReference type="EMBL" id="KAK7158106.1"/>
    </source>
</evidence>
<evidence type="ECO:0000256" key="2">
    <source>
        <dbReference type="SAM" id="SignalP"/>
    </source>
</evidence>
<dbReference type="PROSITE" id="PS00615">
    <property type="entry name" value="C_TYPE_LECTIN_1"/>
    <property type="match status" value="1"/>
</dbReference>
<dbReference type="PROSITE" id="PS50041">
    <property type="entry name" value="C_TYPE_LECTIN_2"/>
    <property type="match status" value="1"/>
</dbReference>
<dbReference type="AlphaFoldDB" id="A0AAN9H6B2"/>
<feature type="domain" description="C-type lectin" evidence="3">
    <location>
        <begin position="427"/>
        <end position="537"/>
    </location>
</feature>
<dbReference type="PANTHER" id="PTHR46534:SF1">
    <property type="entry name" value="IGGFC-BINDING PROTEIN N-TERMINAL DOMAIN-CONTAINING PROTEIN"/>
    <property type="match status" value="1"/>
</dbReference>
<name>A0AAN9H6B2_9TELE</name>
<dbReference type="Pfam" id="PF17517">
    <property type="entry name" value="IgGFc_binding"/>
    <property type="match status" value="1"/>
</dbReference>
<evidence type="ECO:0000256" key="1">
    <source>
        <dbReference type="ARBA" id="ARBA00023157"/>
    </source>
</evidence>
<feature type="signal peptide" evidence="2">
    <location>
        <begin position="1"/>
        <end position="16"/>
    </location>
</feature>
<dbReference type="InterPro" id="IPR001304">
    <property type="entry name" value="C-type_lectin-like"/>
</dbReference>
<organism evidence="4 5">
    <name type="scientific">Phoxinus phoxinus</name>
    <name type="common">Eurasian minnow</name>
    <dbReference type="NCBI Taxonomy" id="58324"/>
    <lineage>
        <taxon>Eukaryota</taxon>
        <taxon>Metazoa</taxon>
        <taxon>Chordata</taxon>
        <taxon>Craniata</taxon>
        <taxon>Vertebrata</taxon>
        <taxon>Euteleostomi</taxon>
        <taxon>Actinopterygii</taxon>
        <taxon>Neopterygii</taxon>
        <taxon>Teleostei</taxon>
        <taxon>Ostariophysi</taxon>
        <taxon>Cypriniformes</taxon>
        <taxon>Leuciscidae</taxon>
        <taxon>Phoxininae</taxon>
        <taxon>Phoxinus</taxon>
    </lineage>
</organism>
<evidence type="ECO:0000313" key="5">
    <source>
        <dbReference type="Proteomes" id="UP001364617"/>
    </source>
</evidence>
<proteinExistence type="predicted"/>
<dbReference type="EMBL" id="JAYKXH010000009">
    <property type="protein sequence ID" value="KAK7158106.1"/>
    <property type="molecule type" value="Genomic_DNA"/>
</dbReference>
<comment type="caution">
    <text evidence="4">The sequence shown here is derived from an EMBL/GenBank/DDBJ whole genome shotgun (WGS) entry which is preliminary data.</text>
</comment>
<reference evidence="4 5" key="1">
    <citation type="submission" date="2024-02" db="EMBL/GenBank/DDBJ databases">
        <title>Chromosome-level genome assembly of the Eurasian Minnow (Phoxinus phoxinus).</title>
        <authorList>
            <person name="Oriowo T.O."/>
            <person name="Martin S."/>
            <person name="Stange M."/>
            <person name="Chrysostomakis Y."/>
            <person name="Brown T."/>
            <person name="Winkler S."/>
            <person name="Kukowka S."/>
            <person name="Myers E.W."/>
            <person name="Bohne A."/>
        </authorList>
    </citation>
    <scope>NUCLEOTIDE SEQUENCE [LARGE SCALE GENOMIC DNA]</scope>
    <source>
        <strain evidence="4">ZFMK-TIS-60720</strain>
        <tissue evidence="4">Whole Organism</tissue>
    </source>
</reference>
<dbReference type="PANTHER" id="PTHR46534">
    <property type="entry name" value="IGGFC_BINDING DOMAIN-CONTAINING PROTEIN"/>
    <property type="match status" value="1"/>
</dbReference>
<protein>
    <recommendedName>
        <fullName evidence="3">C-type lectin domain-containing protein</fullName>
    </recommendedName>
</protein>
<evidence type="ECO:0000259" key="3">
    <source>
        <dbReference type="PROSITE" id="PS50041"/>
    </source>
</evidence>
<sequence length="569" mass="62244">MLTILLITAMLGQGQSWDSVGVKFITAFPENIAFYYPDNPVNALNITAIHADAVVIVSILDSPWTHQDTLPAGKPVTVTLPLGVEKYSFVQTLQTVMISSTELIVVQSISQRGDSVQTNVVQPLKNLGTFYSIPALNYSNMINVFLESARNSSKRYSSFRLLIINGEDTSNLIKIVKKPNNIIYNLDPYAVLQLQTDGTEIAVESDYRVAVMLTHPCVMTSECKCNMVVNQLHPDTQWDSRFARPSLGNVWLHLTSSTNVIVSGGNIQSGTFEAYSSKLLSLPSLTSYSPLISTSGPASLRLVGPGLVIELIPLSRFSACYLVVPVDLTGAEVFVIAETEYRNSVYIDGHLLSSTQWRTISDSEYSSALVSLDGTHVIWHPSTKIAVYVFEGSSYLYGGAAISLSANPDPAGCVVVPSKFDIILTPQTWPESHQNCMLISEELFSPSNTAAQMEMVDILNNEGLNEGLWIGLRRSLLTLEWYRQKGKEVHSMTYTRWGTGEPGAAEMGMCASVFSNSSTGLHWKSVPCCAQLKSVCYTSLHYFPLDSLISNEKDSKPNSNSNANGDGNA</sequence>
<dbReference type="CDD" id="cd00037">
    <property type="entry name" value="CLECT"/>
    <property type="match status" value="1"/>
</dbReference>
<feature type="chain" id="PRO_5042897727" description="C-type lectin domain-containing protein" evidence="2">
    <location>
        <begin position="17"/>
        <end position="569"/>
    </location>
</feature>
<dbReference type="Gene3D" id="3.10.100.10">
    <property type="entry name" value="Mannose-Binding Protein A, subunit A"/>
    <property type="match status" value="1"/>
</dbReference>
<dbReference type="InterPro" id="IPR016186">
    <property type="entry name" value="C-type_lectin-like/link_sf"/>
</dbReference>
<gene>
    <name evidence="4" type="ORF">R3I93_009340</name>
</gene>
<dbReference type="InterPro" id="IPR018378">
    <property type="entry name" value="C-type_lectin_CS"/>
</dbReference>
<dbReference type="SUPFAM" id="SSF56436">
    <property type="entry name" value="C-type lectin-like"/>
    <property type="match status" value="1"/>
</dbReference>
<accession>A0AAN9H6B2</accession>
<keyword evidence="2" id="KW-0732">Signal</keyword>
<keyword evidence="5" id="KW-1185">Reference proteome</keyword>
<dbReference type="InterPro" id="IPR016187">
    <property type="entry name" value="CTDL_fold"/>
</dbReference>
<dbReference type="Proteomes" id="UP001364617">
    <property type="component" value="Unassembled WGS sequence"/>
</dbReference>
<dbReference type="Pfam" id="PF00059">
    <property type="entry name" value="Lectin_C"/>
    <property type="match status" value="1"/>
</dbReference>
<keyword evidence="1" id="KW-1015">Disulfide bond</keyword>